<reference evidence="2" key="1">
    <citation type="submission" date="2010-08" db="EMBL/GenBank/DDBJ databases">
        <authorList>
            <person name="Muzny D."/>
            <person name="Qin X."/>
            <person name="Buhay C."/>
            <person name="Dugan-Rocha S."/>
            <person name="Ding Y."/>
            <person name="Chen G."/>
            <person name="Hawes A."/>
            <person name="Holder M."/>
            <person name="Jhangiani S."/>
            <person name="Johnson A."/>
            <person name="Khan Z."/>
            <person name="Li Z."/>
            <person name="Liu W."/>
            <person name="Liu X."/>
            <person name="Perez L."/>
            <person name="Shen H."/>
            <person name="Wang Q."/>
            <person name="Watt J."/>
            <person name="Xi L."/>
            <person name="Xin Y."/>
            <person name="Zhou J."/>
            <person name="Deng J."/>
            <person name="Jiang H."/>
            <person name="Liu Y."/>
            <person name="Qu J."/>
            <person name="Song X.-Z."/>
            <person name="Zhang L."/>
            <person name="Villasana D."/>
            <person name="Johnson A."/>
            <person name="Liu J."/>
            <person name="Liyanage D."/>
            <person name="Lorensuhewa L."/>
            <person name="Robinson T."/>
            <person name="Song A."/>
            <person name="Song B.-B."/>
            <person name="Dinh H."/>
            <person name="Thornton R."/>
            <person name="Coyle M."/>
            <person name="Francisco L."/>
            <person name="Jackson L."/>
            <person name="Javaid M."/>
            <person name="Korchina V."/>
            <person name="Kovar C."/>
            <person name="Mata R."/>
            <person name="Mathew T."/>
            <person name="Ngo R."/>
            <person name="Nguyen L."/>
            <person name="Nguyen N."/>
            <person name="Okwuonu G."/>
            <person name="Ongeri F."/>
            <person name="Pham C."/>
            <person name="Simmons D."/>
            <person name="Wilczek-Boney K."/>
            <person name="Hale W."/>
            <person name="Jakkamsetti A."/>
            <person name="Pham P."/>
            <person name="Ruth R."/>
            <person name="San Lucas F."/>
            <person name="Warren J."/>
            <person name="Zhang J."/>
            <person name="Zhao Z."/>
            <person name="Zhou C."/>
            <person name="Zhu D."/>
            <person name="Lee S."/>
            <person name="Bess C."/>
            <person name="Blankenburg K."/>
            <person name="Forbes L."/>
            <person name="Fu Q."/>
            <person name="Gubbala S."/>
            <person name="Hirani K."/>
            <person name="Jayaseelan J.C."/>
            <person name="Lara F."/>
            <person name="Munidasa M."/>
            <person name="Palculict T."/>
            <person name="Patil S."/>
            <person name="Pu L.-L."/>
            <person name="Saada N."/>
            <person name="Tang L."/>
            <person name="Weissenberger G."/>
            <person name="Zhu Y."/>
            <person name="Hemphill L."/>
            <person name="Shang Y."/>
            <person name="Youmans B."/>
            <person name="Ayvaz T."/>
            <person name="Ross M."/>
            <person name="Santibanez J."/>
            <person name="Aqrawi P."/>
            <person name="Gross S."/>
            <person name="Joshi V."/>
            <person name="Fowler G."/>
            <person name="Nazareth L."/>
            <person name="Reid J."/>
            <person name="Worley K."/>
            <person name="Petrosino J."/>
            <person name="Highlander S."/>
            <person name="Gibbs R."/>
        </authorList>
    </citation>
    <scope>NUCLEOTIDE SEQUENCE [LARGE SCALE GENOMIC DNA]</scope>
    <source>
        <strain evidence="2">DSM 15272</strain>
    </source>
</reference>
<keyword evidence="3" id="KW-1185">Reference proteome</keyword>
<feature type="region of interest" description="Disordered" evidence="1">
    <location>
        <begin position="1"/>
        <end position="65"/>
    </location>
</feature>
<evidence type="ECO:0000256" key="1">
    <source>
        <dbReference type="SAM" id="MobiDB-lite"/>
    </source>
</evidence>
<organism evidence="2 3">
    <name type="scientific">Aeromicrobium marinum DSM 15272</name>
    <dbReference type="NCBI Taxonomy" id="585531"/>
    <lineage>
        <taxon>Bacteria</taxon>
        <taxon>Bacillati</taxon>
        <taxon>Actinomycetota</taxon>
        <taxon>Actinomycetes</taxon>
        <taxon>Propionibacteriales</taxon>
        <taxon>Nocardioidaceae</taxon>
        <taxon>Aeromicrobium</taxon>
    </lineage>
</organism>
<dbReference type="eggNOG" id="ENOG5033CKG">
    <property type="taxonomic scope" value="Bacteria"/>
</dbReference>
<sequence>MPKGGARVNSGPPPDPNALRRDRPKDKDGWMTLPAKGRRGRVPRFPLLPHKARAEQDVGDDPDGSKLTVVRAEDLDDRELQLWREAWKTPQAEAWEKFGWHHDVALYIRHLAAAELGDMKAASEMRQWSDRIGLNPVAMLRLRWRISVDELGARRAAAPTGEQPPARGSDLRKRLSAVTDDEQA</sequence>
<evidence type="ECO:0008006" key="4">
    <source>
        <dbReference type="Google" id="ProtNLM"/>
    </source>
</evidence>
<feature type="compositionally biased region" description="Basic and acidic residues" evidence="1">
    <location>
        <begin position="18"/>
        <end position="29"/>
    </location>
</feature>
<dbReference type="AlphaFoldDB" id="E2S7Q9"/>
<dbReference type="EMBL" id="ACLF03000001">
    <property type="protein sequence ID" value="EFQ84725.1"/>
    <property type="molecule type" value="Genomic_DNA"/>
</dbReference>
<feature type="region of interest" description="Disordered" evidence="1">
    <location>
        <begin position="155"/>
        <end position="184"/>
    </location>
</feature>
<evidence type="ECO:0000313" key="3">
    <source>
        <dbReference type="Proteomes" id="UP000003111"/>
    </source>
</evidence>
<protein>
    <recommendedName>
        <fullName evidence="4">Terminase small subunit</fullName>
    </recommendedName>
</protein>
<name>E2S7Q9_9ACTN</name>
<accession>E2S7Q9</accession>
<dbReference type="HOGENOM" id="CLU_128068_0_0_11"/>
<dbReference type="RefSeq" id="WP_007076633.1">
    <property type="nucleotide sequence ID" value="NZ_CM001024.1"/>
</dbReference>
<dbReference type="Proteomes" id="UP000003111">
    <property type="component" value="Unassembled WGS sequence"/>
</dbReference>
<proteinExistence type="predicted"/>
<evidence type="ECO:0000313" key="2">
    <source>
        <dbReference type="EMBL" id="EFQ84725.1"/>
    </source>
</evidence>
<dbReference type="OrthoDB" id="3391752at2"/>
<gene>
    <name evidence="2" type="ORF">HMPREF0063_10066</name>
</gene>
<comment type="caution">
    <text evidence="2">The sequence shown here is derived from an EMBL/GenBank/DDBJ whole genome shotgun (WGS) entry which is preliminary data.</text>
</comment>
<dbReference type="STRING" id="585531.HMPREF0063_10066"/>